<feature type="compositionally biased region" description="Polar residues" evidence="9">
    <location>
        <begin position="699"/>
        <end position="716"/>
    </location>
</feature>
<keyword evidence="4 10" id="KW-0812">Transmembrane</keyword>
<dbReference type="EMBL" id="SAXU01000001">
    <property type="protein sequence ID" value="TXJ20381.1"/>
    <property type="molecule type" value="Genomic_DNA"/>
</dbReference>
<dbReference type="Pfam" id="PF02743">
    <property type="entry name" value="dCache_1"/>
    <property type="match status" value="1"/>
</dbReference>
<dbReference type="Proteomes" id="UP000324638">
    <property type="component" value="Unassembled WGS sequence"/>
</dbReference>
<dbReference type="Gene3D" id="1.10.287.950">
    <property type="entry name" value="Methyl-accepting chemotaxis protein"/>
    <property type="match status" value="1"/>
</dbReference>
<feature type="compositionally biased region" description="Basic and acidic residues" evidence="9">
    <location>
        <begin position="624"/>
        <end position="674"/>
    </location>
</feature>
<keyword evidence="6 10" id="KW-0472">Membrane</keyword>
<dbReference type="PROSITE" id="PS50111">
    <property type="entry name" value="CHEMOTAXIS_TRANSDUC_2"/>
    <property type="match status" value="1"/>
</dbReference>
<dbReference type="CDD" id="cd11386">
    <property type="entry name" value="MCP_signal"/>
    <property type="match status" value="1"/>
</dbReference>
<accession>A0A5C8D7F6</accession>
<dbReference type="CDD" id="cd18773">
    <property type="entry name" value="PDC1_HK_sensor"/>
    <property type="match status" value="1"/>
</dbReference>
<keyword evidence="2" id="KW-1003">Cell membrane</keyword>
<dbReference type="InterPro" id="IPR004089">
    <property type="entry name" value="MCPsignal_dom"/>
</dbReference>
<dbReference type="GO" id="GO:0007165">
    <property type="term" value="P:signal transduction"/>
    <property type="evidence" value="ECO:0007669"/>
    <property type="project" value="UniProtKB-KW"/>
</dbReference>
<evidence type="ECO:0000256" key="3">
    <source>
        <dbReference type="ARBA" id="ARBA00022500"/>
    </source>
</evidence>
<feature type="region of interest" description="Disordered" evidence="9">
    <location>
        <begin position="624"/>
        <end position="725"/>
    </location>
</feature>
<dbReference type="InterPro" id="IPR003660">
    <property type="entry name" value="HAMP_dom"/>
</dbReference>
<proteinExistence type="inferred from homology"/>
<dbReference type="PROSITE" id="PS50885">
    <property type="entry name" value="HAMP"/>
    <property type="match status" value="1"/>
</dbReference>
<keyword evidence="8" id="KW-0807">Transducer</keyword>
<dbReference type="SUPFAM" id="SSF103190">
    <property type="entry name" value="Sensory domain-like"/>
    <property type="match status" value="1"/>
</dbReference>
<feature type="transmembrane region" description="Helical" evidence="10">
    <location>
        <begin position="12"/>
        <end position="31"/>
    </location>
</feature>
<feature type="transmembrane region" description="Helical" evidence="10">
    <location>
        <begin position="295"/>
        <end position="315"/>
    </location>
</feature>
<dbReference type="PANTHER" id="PTHR43531:SF11">
    <property type="entry name" value="METHYL-ACCEPTING CHEMOTAXIS PROTEIN 3"/>
    <property type="match status" value="1"/>
</dbReference>
<evidence type="ECO:0000256" key="8">
    <source>
        <dbReference type="PROSITE-ProRule" id="PRU00284"/>
    </source>
</evidence>
<evidence type="ECO:0000256" key="7">
    <source>
        <dbReference type="ARBA" id="ARBA00029447"/>
    </source>
</evidence>
<evidence type="ECO:0000256" key="2">
    <source>
        <dbReference type="ARBA" id="ARBA00022475"/>
    </source>
</evidence>
<organism evidence="13 14">
    <name type="scientific">Brachyspira aalborgi</name>
    <dbReference type="NCBI Taxonomy" id="29522"/>
    <lineage>
        <taxon>Bacteria</taxon>
        <taxon>Pseudomonadati</taxon>
        <taxon>Spirochaetota</taxon>
        <taxon>Spirochaetia</taxon>
        <taxon>Brachyspirales</taxon>
        <taxon>Brachyspiraceae</taxon>
        <taxon>Brachyspira</taxon>
    </lineage>
</organism>
<feature type="domain" description="HAMP" evidence="12">
    <location>
        <begin position="316"/>
        <end position="371"/>
    </location>
</feature>
<dbReference type="RefSeq" id="WP_147738576.1">
    <property type="nucleotide sequence ID" value="NZ_SAXU01000001.1"/>
</dbReference>
<protein>
    <submittedName>
        <fullName evidence="13">Methyl-accepting chemotaxis protein</fullName>
    </submittedName>
</protein>
<comment type="subcellular location">
    <subcellularLocation>
        <location evidence="1">Cell membrane</location>
        <topology evidence="1">Multi-pass membrane protein</topology>
    </subcellularLocation>
</comment>
<dbReference type="GO" id="GO:0004888">
    <property type="term" value="F:transmembrane signaling receptor activity"/>
    <property type="evidence" value="ECO:0007669"/>
    <property type="project" value="InterPro"/>
</dbReference>
<dbReference type="InterPro" id="IPR004090">
    <property type="entry name" value="Chemotax_Me-accpt_rcpt"/>
</dbReference>
<comment type="caution">
    <text evidence="13">The sequence shown here is derived from an EMBL/GenBank/DDBJ whole genome shotgun (WGS) entry which is preliminary data.</text>
</comment>
<dbReference type="CDD" id="cd12912">
    <property type="entry name" value="PDC2_MCP_like"/>
    <property type="match status" value="1"/>
</dbReference>
<evidence type="ECO:0000256" key="9">
    <source>
        <dbReference type="SAM" id="MobiDB-lite"/>
    </source>
</evidence>
<evidence type="ECO:0000256" key="4">
    <source>
        <dbReference type="ARBA" id="ARBA00022692"/>
    </source>
</evidence>
<dbReference type="SMART" id="SM00283">
    <property type="entry name" value="MA"/>
    <property type="match status" value="1"/>
</dbReference>
<dbReference type="AlphaFoldDB" id="A0A5C8D7F6"/>
<dbReference type="InterPro" id="IPR029151">
    <property type="entry name" value="Sensor-like_sf"/>
</dbReference>
<evidence type="ECO:0000259" key="11">
    <source>
        <dbReference type="PROSITE" id="PS50111"/>
    </source>
</evidence>
<dbReference type="InterPro" id="IPR051310">
    <property type="entry name" value="MCP_chemotaxis"/>
</dbReference>
<dbReference type="InterPro" id="IPR033479">
    <property type="entry name" value="dCache_1"/>
</dbReference>
<feature type="domain" description="Methyl-accepting transducer" evidence="11">
    <location>
        <begin position="376"/>
        <end position="605"/>
    </location>
</feature>
<keyword evidence="5 10" id="KW-1133">Transmembrane helix</keyword>
<evidence type="ECO:0000259" key="12">
    <source>
        <dbReference type="PROSITE" id="PS50885"/>
    </source>
</evidence>
<dbReference type="PANTHER" id="PTHR43531">
    <property type="entry name" value="PROTEIN ICFG"/>
    <property type="match status" value="1"/>
</dbReference>
<evidence type="ECO:0000313" key="14">
    <source>
        <dbReference type="Proteomes" id="UP000324638"/>
    </source>
</evidence>
<dbReference type="Pfam" id="PF00015">
    <property type="entry name" value="MCPsignal"/>
    <property type="match status" value="1"/>
</dbReference>
<dbReference type="GO" id="GO:0006935">
    <property type="term" value="P:chemotaxis"/>
    <property type="evidence" value="ECO:0007669"/>
    <property type="project" value="UniProtKB-KW"/>
</dbReference>
<keyword evidence="3" id="KW-0145">Chemotaxis</keyword>
<dbReference type="SUPFAM" id="SSF58104">
    <property type="entry name" value="Methyl-accepting chemotaxis protein (MCP) signaling domain"/>
    <property type="match status" value="1"/>
</dbReference>
<comment type="similarity">
    <text evidence="7">Belongs to the methyl-accepting chemotaxis (MCP) protein family.</text>
</comment>
<evidence type="ECO:0000256" key="1">
    <source>
        <dbReference type="ARBA" id="ARBA00004651"/>
    </source>
</evidence>
<name>A0A5C8D7F6_9SPIR</name>
<dbReference type="PRINTS" id="PR00260">
    <property type="entry name" value="CHEMTRNSDUCR"/>
</dbReference>
<dbReference type="FunFam" id="1.10.287.950:FF:000001">
    <property type="entry name" value="Methyl-accepting chemotaxis sensory transducer"/>
    <property type="match status" value="1"/>
</dbReference>
<gene>
    <name evidence="13" type="ORF">EPJ79_04330</name>
</gene>
<evidence type="ECO:0000256" key="6">
    <source>
        <dbReference type="ARBA" id="ARBA00023136"/>
    </source>
</evidence>
<evidence type="ECO:0000313" key="13">
    <source>
        <dbReference type="EMBL" id="TXJ20381.1"/>
    </source>
</evidence>
<dbReference type="GO" id="GO:0005886">
    <property type="term" value="C:plasma membrane"/>
    <property type="evidence" value="ECO:0007669"/>
    <property type="project" value="UniProtKB-SubCell"/>
</dbReference>
<dbReference type="Gene3D" id="3.30.450.20">
    <property type="entry name" value="PAS domain"/>
    <property type="match status" value="1"/>
</dbReference>
<evidence type="ECO:0000256" key="10">
    <source>
        <dbReference type="SAM" id="Phobius"/>
    </source>
</evidence>
<evidence type="ECO:0000256" key="5">
    <source>
        <dbReference type="ARBA" id="ARBA00022989"/>
    </source>
</evidence>
<reference evidence="13 14" key="1">
    <citation type="journal article" date="1992" name="Lakartidningen">
        <title>[Penicillin V and not amoxicillin is the first choice preparation in acute otitis].</title>
        <authorList>
            <person name="Kamme C."/>
            <person name="Lundgren K."/>
            <person name="Prellner K."/>
        </authorList>
    </citation>
    <scope>NUCLEOTIDE SEQUENCE [LARGE SCALE GENOMIC DNA]</scope>
    <source>
        <strain evidence="13 14">513A</strain>
    </source>
</reference>
<sequence>MRKLQSLRVKVPFFIMLLVTVMTLILGWIIIDKGAKGIRNSSIFGFQSTTKVYSRMINAWLKQAMIISDSIASGFIDIRTHLALNTEETRVVAENTLKNIVANNKEIEVAVIFNLQGRPILDSINGRFINSSSIPNFRETQLWGKVISGETSMYHTAIASPLEDGKWLIEIFSPVKNSLGNIIGVVSVMVDWHSFIDKELDLIKFGNTGHPFIVDSDRLVIADPIPSHIRNKVLQEADYIKYARENESGYYEFKSPFNGKESIATFNREPISDWAVVMSIESEELFANTYSMIKYAIIGTIVMLIITSAFIFMYVGKITKILSALSKDLIKLSNGDLTWSVPHFLLNKKDEFGEISNSINSILEVLNEKVRLVYYSADTVKSSADEVAQGNVDLSDRTESQASGLEETASSMEQIASTIKSSADHTVEGNNMMINSRNAIEEAGRIIEETTQSIEAVYESSSKISAITKIIENIAFQTNILALNAAVEAARAGEQGRGFAVVASEVRNLAQNTQASVKDITTLVSDAEEKTAKATETARESKEIFENLKQQIEETAKIMQDLSSTAVEQQAGVDQVNIAIAQMDMATQQNAALVEEATAASETLFSQAKELLNAMKFFKLRGEDGDTSKNIEKKEDKKVSKSEYKEEKELDKEIKEDYTENLPKEEKEEEEKKVFTPKPRPSTEIKSPIKKSYEETKHVSSTSKDSEFGSTFNNAKSDSDGFESF</sequence>